<organism evidence="3">
    <name type="scientific">Soboliphyme baturini</name>
    <dbReference type="NCBI Taxonomy" id="241478"/>
    <lineage>
        <taxon>Eukaryota</taxon>
        <taxon>Metazoa</taxon>
        <taxon>Ecdysozoa</taxon>
        <taxon>Nematoda</taxon>
        <taxon>Enoplea</taxon>
        <taxon>Dorylaimia</taxon>
        <taxon>Dioctophymatida</taxon>
        <taxon>Dioctophymatoidea</taxon>
        <taxon>Soboliphymatidae</taxon>
        <taxon>Soboliphyme</taxon>
    </lineage>
</organism>
<name>A0A183ITG8_9BILA</name>
<evidence type="ECO:0000313" key="1">
    <source>
        <dbReference type="EMBL" id="VDP11125.1"/>
    </source>
</evidence>
<sequence>MIRNQTEHRRRSLIVVYEVLRRQIAGVRDCVVVVVIVILSEFDFPIVSINRSLRSAGVSQFRFFDCISMQSFVSLATGLIHTVVTQGQEARTDGHLKLRTSHSSHSSVVAWSLFDRPK</sequence>
<evidence type="ECO:0000313" key="3">
    <source>
        <dbReference type="WBParaSite" id="SBAD_0000718001-mRNA-1"/>
    </source>
</evidence>
<dbReference type="Proteomes" id="UP000270296">
    <property type="component" value="Unassembled WGS sequence"/>
</dbReference>
<dbReference type="WBParaSite" id="SBAD_0000718001-mRNA-1">
    <property type="protein sequence ID" value="SBAD_0000718001-mRNA-1"/>
    <property type="gene ID" value="SBAD_0000718001"/>
</dbReference>
<reference evidence="1 2" key="2">
    <citation type="submission" date="2018-11" db="EMBL/GenBank/DDBJ databases">
        <authorList>
            <consortium name="Pathogen Informatics"/>
        </authorList>
    </citation>
    <scope>NUCLEOTIDE SEQUENCE [LARGE SCALE GENOMIC DNA]</scope>
</reference>
<dbReference type="EMBL" id="UZAM01010155">
    <property type="protein sequence ID" value="VDP11125.1"/>
    <property type="molecule type" value="Genomic_DNA"/>
</dbReference>
<gene>
    <name evidence="1" type="ORF">SBAD_LOCUS6915</name>
</gene>
<proteinExistence type="predicted"/>
<reference evidence="3" key="1">
    <citation type="submission" date="2016-06" db="UniProtKB">
        <authorList>
            <consortium name="WormBaseParasite"/>
        </authorList>
    </citation>
    <scope>IDENTIFICATION</scope>
</reference>
<protein>
    <submittedName>
        <fullName evidence="1 3">Uncharacterized protein</fullName>
    </submittedName>
</protein>
<evidence type="ECO:0000313" key="2">
    <source>
        <dbReference type="Proteomes" id="UP000270296"/>
    </source>
</evidence>
<dbReference type="AlphaFoldDB" id="A0A183ITG8"/>
<accession>A0A183ITG8</accession>
<keyword evidence="2" id="KW-1185">Reference proteome</keyword>